<dbReference type="EMBL" id="JALJXV010000003">
    <property type="protein sequence ID" value="MCP1674472.1"/>
    <property type="molecule type" value="Genomic_DNA"/>
</dbReference>
<proteinExistence type="predicted"/>
<reference evidence="1" key="1">
    <citation type="submission" date="2022-03" db="EMBL/GenBank/DDBJ databases">
        <title>Genomic Encyclopedia of Type Strains, Phase III (KMG-III): the genomes of soil and plant-associated and newly described type strains.</title>
        <authorList>
            <person name="Whitman W."/>
        </authorList>
    </citation>
    <scope>NUCLEOTIDE SEQUENCE</scope>
    <source>
        <strain evidence="1">ANL 6-2</strain>
    </source>
</reference>
<organism evidence="1 2">
    <name type="scientific">Natronocella acetinitrilica</name>
    <dbReference type="NCBI Taxonomy" id="414046"/>
    <lineage>
        <taxon>Bacteria</taxon>
        <taxon>Pseudomonadati</taxon>
        <taxon>Pseudomonadota</taxon>
        <taxon>Gammaproteobacteria</taxon>
        <taxon>Chromatiales</taxon>
        <taxon>Ectothiorhodospiraceae</taxon>
        <taxon>Natronocella</taxon>
    </lineage>
</organism>
<evidence type="ECO:0000313" key="1">
    <source>
        <dbReference type="EMBL" id="MCP1674472.1"/>
    </source>
</evidence>
<keyword evidence="2" id="KW-1185">Reference proteome</keyword>
<gene>
    <name evidence="1" type="ORF">J2T57_001574</name>
</gene>
<dbReference type="AlphaFoldDB" id="A0AAE3G5X8"/>
<dbReference type="RefSeq" id="WP_253476482.1">
    <property type="nucleotide sequence ID" value="NZ_JALJXV010000003.1"/>
</dbReference>
<protein>
    <submittedName>
        <fullName evidence="1">Uncharacterized protein</fullName>
    </submittedName>
</protein>
<sequence>MQQLTHDAFSIAIPDGALTALTGEDCRFRPAGRPGMAHTRILGSLTLSARGTPERLLCLEGIAVAPGEDGRIALDPTLQPRLDAALALLGSAPHALFTWQGQRYALFAPPLAPLGDFLADAEDPATDPFI</sequence>
<comment type="caution">
    <text evidence="1">The sequence shown here is derived from an EMBL/GenBank/DDBJ whole genome shotgun (WGS) entry which is preliminary data.</text>
</comment>
<name>A0AAE3G5X8_9GAMM</name>
<evidence type="ECO:0000313" key="2">
    <source>
        <dbReference type="Proteomes" id="UP001205843"/>
    </source>
</evidence>
<dbReference type="Proteomes" id="UP001205843">
    <property type="component" value="Unassembled WGS sequence"/>
</dbReference>
<accession>A0AAE3G5X8</accession>